<dbReference type="Proteomes" id="UP001372338">
    <property type="component" value="Unassembled WGS sequence"/>
</dbReference>
<evidence type="ECO:0000313" key="1">
    <source>
        <dbReference type="EMBL" id="KAK7268262.1"/>
    </source>
</evidence>
<organism evidence="1 2">
    <name type="scientific">Crotalaria pallida</name>
    <name type="common">Smooth rattlebox</name>
    <name type="synonym">Crotalaria striata</name>
    <dbReference type="NCBI Taxonomy" id="3830"/>
    <lineage>
        <taxon>Eukaryota</taxon>
        <taxon>Viridiplantae</taxon>
        <taxon>Streptophyta</taxon>
        <taxon>Embryophyta</taxon>
        <taxon>Tracheophyta</taxon>
        <taxon>Spermatophyta</taxon>
        <taxon>Magnoliopsida</taxon>
        <taxon>eudicotyledons</taxon>
        <taxon>Gunneridae</taxon>
        <taxon>Pentapetalae</taxon>
        <taxon>rosids</taxon>
        <taxon>fabids</taxon>
        <taxon>Fabales</taxon>
        <taxon>Fabaceae</taxon>
        <taxon>Papilionoideae</taxon>
        <taxon>50 kb inversion clade</taxon>
        <taxon>genistoids sensu lato</taxon>
        <taxon>core genistoids</taxon>
        <taxon>Crotalarieae</taxon>
        <taxon>Crotalaria</taxon>
    </lineage>
</organism>
<evidence type="ECO:0000313" key="2">
    <source>
        <dbReference type="Proteomes" id="UP001372338"/>
    </source>
</evidence>
<comment type="caution">
    <text evidence="1">The sequence shown here is derived from an EMBL/GenBank/DDBJ whole genome shotgun (WGS) entry which is preliminary data.</text>
</comment>
<name>A0AAN9F210_CROPI</name>
<keyword evidence="2" id="KW-1185">Reference proteome</keyword>
<protein>
    <submittedName>
        <fullName evidence="1">Uncharacterized protein</fullName>
    </submittedName>
</protein>
<sequence length="128" mass="14591">MGNALKDDKGKRLLVEALELSGISPSQTHTPKARERAKTDTQVRAIWFISIDLITIRDNNDVIFKNLEQQQQLASLPFQQVQVVVAVVTDYVQQPSLGWPCFLCHPSSRRLLNHRLSLPFLEALFRKP</sequence>
<proteinExistence type="predicted"/>
<gene>
    <name evidence="1" type="ORF">RIF29_20957</name>
</gene>
<reference evidence="1 2" key="1">
    <citation type="submission" date="2024-01" db="EMBL/GenBank/DDBJ databases">
        <title>The genomes of 5 underutilized Papilionoideae crops provide insights into root nodulation and disease resistanc.</title>
        <authorList>
            <person name="Yuan L."/>
        </authorList>
    </citation>
    <scope>NUCLEOTIDE SEQUENCE [LARGE SCALE GENOMIC DNA]</scope>
    <source>
        <strain evidence="1">ZHUSHIDOU_FW_LH</strain>
        <tissue evidence="1">Leaf</tissue>
    </source>
</reference>
<dbReference type="EMBL" id="JAYWIO010000004">
    <property type="protein sequence ID" value="KAK7268262.1"/>
    <property type="molecule type" value="Genomic_DNA"/>
</dbReference>
<accession>A0AAN9F210</accession>
<dbReference type="AlphaFoldDB" id="A0AAN9F210"/>